<dbReference type="PROSITE" id="PS51837">
    <property type="entry name" value="LITAF"/>
    <property type="match status" value="1"/>
</dbReference>
<dbReference type="InterPro" id="IPR037519">
    <property type="entry name" value="LITAF_fam"/>
</dbReference>
<dbReference type="PANTHER" id="PTHR23292:SF6">
    <property type="entry name" value="FI16602P1-RELATED"/>
    <property type="match status" value="1"/>
</dbReference>
<dbReference type="AlphaFoldDB" id="A0A1R1XIK9"/>
<comment type="subcellular location">
    <subcellularLocation>
        <location evidence="1">Membrane</location>
        <topology evidence="1">Peripheral membrane protein</topology>
    </subcellularLocation>
</comment>
<dbReference type="EMBL" id="LSSM01004639">
    <property type="protein sequence ID" value="OMJ14464.1"/>
    <property type="molecule type" value="Genomic_DNA"/>
</dbReference>
<dbReference type="OrthoDB" id="5599753at2759"/>
<gene>
    <name evidence="8" type="ORF">AYI69_g8596</name>
</gene>
<dbReference type="Proteomes" id="UP000187429">
    <property type="component" value="Unassembled WGS sequence"/>
</dbReference>
<evidence type="ECO:0000256" key="4">
    <source>
        <dbReference type="ARBA" id="ARBA00022833"/>
    </source>
</evidence>
<dbReference type="Pfam" id="PF10601">
    <property type="entry name" value="zf-LITAF-like"/>
    <property type="match status" value="1"/>
</dbReference>
<name>A0A1R1XIK9_9FUNG</name>
<dbReference type="InterPro" id="IPR006629">
    <property type="entry name" value="LITAF"/>
</dbReference>
<dbReference type="SMART" id="SM00714">
    <property type="entry name" value="LITAF"/>
    <property type="match status" value="1"/>
</dbReference>
<keyword evidence="4" id="KW-0862">Zinc</keyword>
<proteinExistence type="inferred from homology"/>
<dbReference type="PANTHER" id="PTHR23292">
    <property type="entry name" value="LIPOPOLYSACCHARIDE-INDUCED TUMOR NECROSIS FACTOR-ALPHA FACTOR"/>
    <property type="match status" value="1"/>
</dbReference>
<keyword evidence="6" id="KW-1133">Transmembrane helix</keyword>
<dbReference type="GO" id="GO:0008270">
    <property type="term" value="F:zinc ion binding"/>
    <property type="evidence" value="ECO:0007669"/>
    <property type="project" value="TreeGrafter"/>
</dbReference>
<keyword evidence="9" id="KW-1185">Reference proteome</keyword>
<keyword evidence="6" id="KW-0812">Transmembrane</keyword>
<comment type="similarity">
    <text evidence="2">Belongs to the CDIP1/LITAF family.</text>
</comment>
<sequence length="148" mass="16433">MKLTKAYNEDNDFPEKRSQLSQIPVYETVPAYANSTVGADQLLRPNSSQFPQPSPNPNLSDFNHGPVIQKFKGVPVNITCPNCKCAITTKIVYKPGSKTIAAVVITTLVFFPLFWVPLITDTLKDKKQTCPYCKIDFGDSIYIDASTL</sequence>
<feature type="transmembrane region" description="Helical" evidence="6">
    <location>
        <begin position="100"/>
        <end position="119"/>
    </location>
</feature>
<evidence type="ECO:0000256" key="5">
    <source>
        <dbReference type="ARBA" id="ARBA00023136"/>
    </source>
</evidence>
<accession>A0A1R1XIK9</accession>
<comment type="caution">
    <text evidence="8">The sequence shown here is derived from an EMBL/GenBank/DDBJ whole genome shotgun (WGS) entry which is preliminary data.</text>
</comment>
<keyword evidence="5 6" id="KW-0472">Membrane</keyword>
<evidence type="ECO:0000256" key="6">
    <source>
        <dbReference type="SAM" id="Phobius"/>
    </source>
</evidence>
<organism evidence="8 9">
    <name type="scientific">Smittium culicis</name>
    <dbReference type="NCBI Taxonomy" id="133412"/>
    <lineage>
        <taxon>Eukaryota</taxon>
        <taxon>Fungi</taxon>
        <taxon>Fungi incertae sedis</taxon>
        <taxon>Zoopagomycota</taxon>
        <taxon>Kickxellomycotina</taxon>
        <taxon>Harpellomycetes</taxon>
        <taxon>Harpellales</taxon>
        <taxon>Legeriomycetaceae</taxon>
        <taxon>Smittium</taxon>
    </lineage>
</organism>
<evidence type="ECO:0000256" key="2">
    <source>
        <dbReference type="ARBA" id="ARBA00005975"/>
    </source>
</evidence>
<feature type="domain" description="LITAF" evidence="7">
    <location>
        <begin position="59"/>
        <end position="142"/>
    </location>
</feature>
<evidence type="ECO:0000313" key="8">
    <source>
        <dbReference type="EMBL" id="OMJ14464.1"/>
    </source>
</evidence>
<evidence type="ECO:0000256" key="3">
    <source>
        <dbReference type="ARBA" id="ARBA00022723"/>
    </source>
</evidence>
<keyword evidence="3" id="KW-0479">Metal-binding</keyword>
<evidence type="ECO:0000259" key="7">
    <source>
        <dbReference type="PROSITE" id="PS51837"/>
    </source>
</evidence>
<evidence type="ECO:0000313" key="9">
    <source>
        <dbReference type="Proteomes" id="UP000187429"/>
    </source>
</evidence>
<evidence type="ECO:0000256" key="1">
    <source>
        <dbReference type="ARBA" id="ARBA00004170"/>
    </source>
</evidence>
<dbReference type="GO" id="GO:0016020">
    <property type="term" value="C:membrane"/>
    <property type="evidence" value="ECO:0007669"/>
    <property type="project" value="UniProtKB-SubCell"/>
</dbReference>
<reference evidence="9" key="1">
    <citation type="submission" date="2017-01" db="EMBL/GenBank/DDBJ databases">
        <authorList>
            <person name="Wang Y."/>
            <person name="White M."/>
            <person name="Kvist S."/>
            <person name="Moncalvo J.-M."/>
        </authorList>
    </citation>
    <scope>NUCLEOTIDE SEQUENCE [LARGE SCALE GENOMIC DNA]</scope>
    <source>
        <strain evidence="9">ID-206-W2</strain>
    </source>
</reference>
<protein>
    <recommendedName>
        <fullName evidence="7">LITAF domain-containing protein</fullName>
    </recommendedName>
</protein>